<evidence type="ECO:0000256" key="1">
    <source>
        <dbReference type="ARBA" id="ARBA00004613"/>
    </source>
</evidence>
<evidence type="ECO:0000256" key="4">
    <source>
        <dbReference type="SAM" id="Coils"/>
    </source>
</evidence>
<dbReference type="InterPro" id="IPR050909">
    <property type="entry name" value="Bact_Autotransporter_VF"/>
</dbReference>
<gene>
    <name evidence="7" type="ORF">ANDA3_1400</name>
    <name evidence="8" type="ORF">DAR2_1269</name>
    <name evidence="9" type="ORF">DAR3_1265</name>
</gene>
<feature type="region of interest" description="Disordered" evidence="5">
    <location>
        <begin position="1"/>
        <end position="20"/>
    </location>
</feature>
<feature type="domain" description="Filamentous haemagglutinin FhaB/tRNA nuclease CdiA-like TPS" evidence="6">
    <location>
        <begin position="136"/>
        <end position="248"/>
    </location>
</feature>
<reference evidence="9" key="1">
    <citation type="submission" date="2019-03" db="EMBL/GenBank/DDBJ databases">
        <authorList>
            <person name="Danneels B."/>
        </authorList>
    </citation>
    <scope>NUCLEOTIDE SEQUENCE</scope>
</reference>
<feature type="coiled-coil region" evidence="4">
    <location>
        <begin position="76"/>
        <end position="103"/>
    </location>
</feature>
<dbReference type="PANTHER" id="PTHR12338:SF8">
    <property type="entry name" value="HEME_HEMOPEXIN-BINDING PROTEIN"/>
    <property type="match status" value="1"/>
</dbReference>
<dbReference type="NCBIfam" id="TIGR01901">
    <property type="entry name" value="adhes_NPXG"/>
    <property type="match status" value="1"/>
</dbReference>
<sequence>MKQTQLDNRPRAARASKPLPRVKPLAAAIATVLWAAGLGTPAQAQSNWFAAGSQAGAQSRALQRGPMPGVPLPTAARQQIEARQQLSQSIANLNRTANAIAAQQASQEAARARARDEPSVPDGLGVGGLQVSQGAKAGWEGADTAVPTTEAGRHIVTVKQTASRAILNWETFNVGRNTTLRFDQQRASDAVLNKVVGADAKPSQIQGQIQAAGTVMIVNQNGVVFSGTSQVNVRNLVAAAAKPDASLDTQFRNNGLYTDATGTQPIFREALGSIIVQAGARLTTHEAGSVTQGGGYALLLGAEVHNAGTISTPKGQTVLAAGDTFYIRKGVGTEGNQQSTTRGNEVSAHRLFADTVGAVSNSGLVTATTGDITLTGHLVTQAGVLISTTSQAQRGTIHLSTRASDTTGRISFAPGSTTAIVLDEAAATALDSQRDAALTGLTGANPGGNPLANGNFDNLSTLADRLDLSRIEVVSGNTAEFQSESLALATGGQISVKAAKRTMVNAGAELDVAGAIGVRIAMESNNLNINVQGNEQRDAPVNREGGRLNNAGVWVDRRSLVFVPAGTNGYETDRWYTAGGLLEVSGYLATSGRSVDEWMAQGGVVTFSGADLVTHAGSNMNLSGGTLDVQDGHIRQSWLRGADGRLYEVSRAPGDILYEGLYRGYEIASARWGENATRRFYDPMLAPTSRFEAGYTVGRDAGKLIVATSSAVLEGGLTTEVYQGIRQTQAAQPGLDGYYQSQSAVARRGQLVVGDYVARYDATAGMLRHTLNAVVDRLMITEADALSAGLTLDDPIGDRTGKLVLDASTLNGFRLGALRTAARSNITVERPLGLDTGGEIVLYAPEVSINADIVARAGTVHAGNVLNQWSTLNNGSLQDSTLLAPESARAVVVVKDGATVDVSGLWVNQRLDPEDKASLSYRDGGHISLRSNADVTLERGSHLDVSSGASLLESGSLSGGRGGNVTLQTGVGASPVADGGTLALDGTLSGHGVKGGGTLMLQTGGTVIVGGQSTITSGYLESGEAAPISLALREPITLSAGDILPIAASYTRAVAGQVLAAPLRFTNTGATLSVTVGAGGWDLNGTNMDVYVGNTRYRGATGTARVVPPGAVITRINAGTLPEGYVIPSSLASLPTPSYSVAAGTPALMETVIPAGTLLAAGSVLEQRVGVREPLMLDGALFRRGFSDYVVIGKQGMFLPEMADIRPSVPVYRLAEHSASVAGGSAIAQALELWTPPLYGENHRQGVLSQREGASLTLQAGATTSVAGDMAKVSALVSKGAHVEVDPGQSITLRSIGQLTVNGQLHAPSGRIFLSNFTVGAAGLGNTAPGEAVGHGRSIWVGDEAVLDVSARAASAVDPLGRRYGFVSDGGSIILGGEINHQTGSTTSPHVFVVVQEGAVLNASGDQSEFDVPGQGMRRVASAGGRIALSSMNGVYLEGKVQAHAGGEGAAGGTLELALDTPLYLLSNAPDRVRVHRELVVSQTREATVIPGDGTPGDAANQLQYGKASLAAEQVGAGGFGNLSLYVNGILSFDGDVSLAMAQSLRLYAGALGVSETQVAPSLVSLSAPHVQLAGTLSPVLFDGALWPTVTTGFSQQERVSSLQIKGGLIDFRDAVSVGARGSIQRTSGTVTVDRAGFESVLFESSGDIRFLKASRSEATAMTSVDAGGDIVLRAAQVYPTTHAKAQVRAGYIEDGTYRADGSLRIEPVGTGSLLPPYSVFGQLTLGAAQVQQGGVVRAPLGSIVLGTRGGQGETDVVALLPGSLTSVSAQGLWIPYGGTLDGLTYRYGADEVTFIGAGGATASAQLIRGIELVGKSFSVEPEAILDLSGGGELLGAGFVSGRGGSTDARFNPLVRTAQGGGFELPSLAENPVYAIVPGSQTHQAPIAPEGGAVSPLVGQQITIGAGVPGLAAGTYTLMPSTYALMPGAFRVEIQQGNPLLAMQAGAHALRNGSWLTQGNVSIAGTGIKSGLLHPVTLTAADVLRTYSEYNVTSYAEFAKTSALRLGVPNPMLPADSALLMLRLENGAPANALKMQGQALFQPAEGGRRGGAIVVSSMLNGIEIVADAATAGFSGVSVSARDLNALQAPTLWVGGIPYVEYGAGGRMIQFTSVDTGVYVRENARIEAAEVILLGRKNQTQESDDEGVVIAPGASINTIRKGAASFGSEDGFVYQPGQSAMVAVSNSVLQTLAPDAPDSNFSPAAIRLGGCTATACTGNTLLYSEGSIVLATNNQFELGTDVRYGTENLTLAVGSVNIGSQADLAALAGRGSLSAGLTMDQSVLDRLLQGDDDYGAPALKTLNLTARDSVNFFGSTGLSTLDASGVSTLENLVLSTPAIYGYGERGEIASIETGHFIWQGATQAPGAIVSQGAGTGEGALDIRARQVTFGYGPWSPANGDEVFKRLTLGFDTVNVIDHEKVTANHQGSLSVYRARNGFSDGVAQYSAGNLNLVTPLITAAAGSVHHVVAGGVVTLTAPQGATPLSTGILQEGLGAELAFEGERLVLDTNVLLPSGKLGLTAQADVLLTDRASVDMAGRGVQLGDVVRYSWGGDVSLSSRAGNIRQAAGSVIDLSAQQNQAGLLTAIALGQDAGVVDLQGRIEGSASGHYDAGGTWVPYRAGGVDVRAQRLGDTGLLTEHFAALNQRLNTGGISGIRSFQLKRGDLSITNDIRAGEVSVSLDDGHLTVLGRIDASGERVGVIRLAGKNGLTLAGQAELDAHGTVLRMDSYKKIIDAPNRAIVELSSGDGILTLGEGVRIDLRHGTDALVGTAPGQADGVSRGTLILYAPRLGAQGGVTDIDADIHGDIGVNVPGAVDIVGASAIVLNAMARYDDAPLGTDPTADEGSYQYIDDNYLSQKHGRSTVFMAAALANANLMAGRLAGLNTASYQEALHLRPGLEIVSNEAINPDQRIVVQGDLDLSKYRYAGVNPRYPLTPVDGSGEPGTLIIRAGGDLDIYGSITDGFAAPPDTADLDGNGWILVAGVQPYGGDLIVPVAGVELAEGTEYAPGKVLNYDLPVQGMTLPAGNVLPVQGTLGEALTLPAQTVLHATVRDGNGNVLFEAGTVLQVAVTFPVDTLVDAGSRFSAGIALKPLTWPKGVALPTAMKLSRTLPLGIGAIIPANTSVVLPDGASSIPLRAENGGAQGKNWALAPMLSEGSLSWGMRLVAGADVAAADTRATLPAAGGGVNLADTHYGTLKTDAGGGGLVWAPGNPFNMPAGTPVTDEWLPVCANIPGVCVPANAGGGRLVWAPGNPFSMPAGTPVTDEWLPVCQNMPGVCVEEEAPEAAPYPLYSGVSVLRTGTGDLDVIAAASIQMHSPYGVYTAGTQASDVAAGYLQPRGTQGDGSVLGAAGTDYEAFVASGSTYQAWYPEQGGNVMVRAGGDILGDSVGLRSLPWAGERSQRPSNSVGNWLWRQGTGNTQTSQPVPTSWWINFGTYATNPASATEENGEYPHLIGFNGIGTLGGGNLTVTSGGAVGALTRRGSDNGENSPRSTGLTLAVGATGRVLGNGDILFTGGGDLSLNAGRGVNTAQHARGHMTGGIELERYWLEKHDLNGALVNIRGAVDMNAGSVGGVLPLFGSTLDVQDRNETRGFDPFVSTRAIATGGLVLVPGDSTFNLNTRRDLVIGGAADPGRVHVLNSSPYGGQGGGGQTWFSLWTDRTAINLLSAGGNLAPITLSDTVASRTGTAPIFELDTAPSDGAFVLPSGFSTVAASGSFYFGPSGSFYSGREANYLPYGILLAPSRNVDARFELIAAESIYAGGFFVSRSSASASALATPLRPAFVGHDATGTVVADNLAGYGLAYNRAGRYPLISFEPNTPSLATTRYRDPMRVYAASGDIVGLGTGAIYRYEDVTSPLNGQTWHTGGSPIRMYAGRDIVRSGLQLGESLRIPSELGGVQVGRSAGRLTGNLIVHQDASDISVVEAGRDIVRSTFNIVGPGVLEISAGRHIAMESFGSVTSMGAAWQGDSRPGASVVMQAGMDRQHGDFTSFLSRYLTVENLADPDRALAEQEGKVVRTYEAELSTWLNERYGFSGTSSEALAYFFALPSEQQRVFARSIYFAELKAGGREFNDPNSARQGSYLRGRNAIAALFPEHNAQGEAIVYQGDLLIYGNAGIHTQLGGDIQILTPGGAQTFGMEGPSPASTAGVITQGRGDIQLYARDSILLGQSRVMTTFGGSILAWSAQGDINAGRGAKTTVVFTPPRRVYDAVGNVTLSPDVPSTGAGIATLAPIPEVPGGSVDLIAPEGTVDAGEAGIRSSDSVNIAALRVVNTENIQAQGDVSGVPMVAAVNIGALTNASAAATSAADAAQDTVARSRAAARQALPSIISVQILGFGEEGAATPAAPSVPARQSSIMPTRYDASSTMQLVGNGPLSESQRGQLTDRERANAL</sequence>
<feature type="compositionally biased region" description="Basic and acidic residues" evidence="5">
    <location>
        <begin position="4383"/>
        <end position="4392"/>
    </location>
</feature>
<evidence type="ECO:0000256" key="5">
    <source>
        <dbReference type="SAM" id="MobiDB-lite"/>
    </source>
</evidence>
<dbReference type="EMBL" id="CAADIJ010000028">
    <property type="protein sequence ID" value="VFR89013.1"/>
    <property type="molecule type" value="Genomic_DNA"/>
</dbReference>
<accession>A0A484URM3</accession>
<dbReference type="Pfam" id="PF05860">
    <property type="entry name" value="TPS"/>
    <property type="match status" value="1"/>
</dbReference>
<keyword evidence="3" id="KW-0732">Signal</keyword>
<dbReference type="PANTHER" id="PTHR12338">
    <property type="entry name" value="AUTOTRANSPORTER"/>
    <property type="match status" value="1"/>
</dbReference>
<comment type="subcellular location">
    <subcellularLocation>
        <location evidence="1">Secreted</location>
    </subcellularLocation>
</comment>
<dbReference type="SUPFAM" id="SSF51126">
    <property type="entry name" value="Pectin lyase-like"/>
    <property type="match status" value="1"/>
</dbReference>
<dbReference type="InterPro" id="IPR021026">
    <property type="entry name" value="Filamn_hemagglutn_DUF3739"/>
</dbReference>
<dbReference type="InterPro" id="IPR011050">
    <property type="entry name" value="Pectin_lyase_fold/virulence"/>
</dbReference>
<name>A0A484URM3_9ZZZZ</name>
<proteinExistence type="predicted"/>
<dbReference type="EMBL" id="CAADIL010000003">
    <property type="protein sequence ID" value="VFR62445.1"/>
    <property type="molecule type" value="Genomic_DNA"/>
</dbReference>
<organism evidence="9">
    <name type="scientific">plant metagenome</name>
    <dbReference type="NCBI Taxonomy" id="1297885"/>
    <lineage>
        <taxon>unclassified sequences</taxon>
        <taxon>metagenomes</taxon>
        <taxon>organismal metagenomes</taxon>
    </lineage>
</organism>
<evidence type="ECO:0000313" key="7">
    <source>
        <dbReference type="EMBL" id="VFR24612.1"/>
    </source>
</evidence>
<dbReference type="InterPro" id="IPR008638">
    <property type="entry name" value="FhaB/CdiA-like_TPS"/>
</dbReference>
<dbReference type="Pfam" id="PF12545">
    <property type="entry name" value="DUF3739"/>
    <property type="match status" value="1"/>
</dbReference>
<evidence type="ECO:0000259" key="6">
    <source>
        <dbReference type="SMART" id="SM00912"/>
    </source>
</evidence>
<evidence type="ECO:0000256" key="2">
    <source>
        <dbReference type="ARBA" id="ARBA00022525"/>
    </source>
</evidence>
<dbReference type="EMBL" id="CAADIC010000003">
    <property type="protein sequence ID" value="VFR24612.1"/>
    <property type="molecule type" value="Genomic_DNA"/>
</dbReference>
<feature type="region of interest" description="Disordered" evidence="5">
    <location>
        <begin position="4366"/>
        <end position="4392"/>
    </location>
</feature>
<dbReference type="Gene3D" id="2.160.20.10">
    <property type="entry name" value="Single-stranded right-handed beta-helix, Pectin lyase-like"/>
    <property type="match status" value="1"/>
</dbReference>
<evidence type="ECO:0000313" key="8">
    <source>
        <dbReference type="EMBL" id="VFR62445.1"/>
    </source>
</evidence>
<evidence type="ECO:0000313" key="9">
    <source>
        <dbReference type="EMBL" id="VFR89013.1"/>
    </source>
</evidence>
<dbReference type="InterPro" id="IPR012334">
    <property type="entry name" value="Pectin_lyas_fold"/>
</dbReference>
<dbReference type="GO" id="GO:0005576">
    <property type="term" value="C:extracellular region"/>
    <property type="evidence" value="ECO:0007669"/>
    <property type="project" value="UniProtKB-SubCell"/>
</dbReference>
<keyword evidence="2" id="KW-0964">Secreted</keyword>
<keyword evidence="4" id="KW-0175">Coiled coil</keyword>
<evidence type="ECO:0000256" key="3">
    <source>
        <dbReference type="ARBA" id="ARBA00022729"/>
    </source>
</evidence>
<protein>
    <submittedName>
        <fullName evidence="9">Filamentous haemagglutinin family outer membrane protein associated with VreARI signalling system</fullName>
    </submittedName>
</protein>
<dbReference type="SMART" id="SM00912">
    <property type="entry name" value="Haemagg_act"/>
    <property type="match status" value="1"/>
</dbReference>
<feature type="compositionally biased region" description="Polar residues" evidence="5">
    <location>
        <begin position="4366"/>
        <end position="4382"/>
    </location>
</feature>